<dbReference type="InterPro" id="IPR013424">
    <property type="entry name" value="Ice-binding_C"/>
</dbReference>
<dbReference type="NCBIfam" id="TIGR02595">
    <property type="entry name" value="PEP_CTERM"/>
    <property type="match status" value="1"/>
</dbReference>
<dbReference type="EMBL" id="VAUV01000017">
    <property type="protein sequence ID" value="TLD68928.1"/>
    <property type="molecule type" value="Genomic_DNA"/>
</dbReference>
<sequence length="292" mass="30729">MPNPPFHENSSTFRILAGISSTEKITRSGKTLSLFSALAIVTMGWMGTAQGATVLYFQGFEDVAPTNAWNYAIGNSTVTQVGTLATSGQVPLDQGVLAGDKSLQHSNRVNGTGVLGTVTFSSVDLTQFSGLYTGLYIEVRLSSTGTSANGNDTGDYFRMFSSINGAAFETDSAANADISLAGRSNARWGFNAAPLSPNPPATVAAGGNLQLQSPPVGGGTNDNNYSTFRINLDDSASSIALRLNFLNDSSGEFWNVDNVAIYGTLVPEPSKMVLVVFGLTAACIHRRRSKTC</sequence>
<dbReference type="AlphaFoldDB" id="A0A5R8K9D6"/>
<dbReference type="OrthoDB" id="863479at2"/>
<dbReference type="RefSeq" id="WP_138088058.1">
    <property type="nucleotide sequence ID" value="NZ_VAUV01000017.1"/>
</dbReference>
<name>A0A5R8K9D6_9BACT</name>
<dbReference type="Proteomes" id="UP000306196">
    <property type="component" value="Unassembled WGS sequence"/>
</dbReference>
<keyword evidence="2" id="KW-1185">Reference proteome</keyword>
<gene>
    <name evidence="1" type="ORF">FEM03_19910</name>
</gene>
<protein>
    <submittedName>
        <fullName evidence="1">PEP-CTERM sorting domain-containing protein</fullName>
    </submittedName>
</protein>
<evidence type="ECO:0000313" key="1">
    <source>
        <dbReference type="EMBL" id="TLD68928.1"/>
    </source>
</evidence>
<comment type="caution">
    <text evidence="1">The sequence shown here is derived from an EMBL/GenBank/DDBJ whole genome shotgun (WGS) entry which is preliminary data.</text>
</comment>
<evidence type="ECO:0000313" key="2">
    <source>
        <dbReference type="Proteomes" id="UP000306196"/>
    </source>
</evidence>
<accession>A0A5R8K9D6</accession>
<organism evidence="1 2">
    <name type="scientific">Phragmitibacter flavus</name>
    <dbReference type="NCBI Taxonomy" id="2576071"/>
    <lineage>
        <taxon>Bacteria</taxon>
        <taxon>Pseudomonadati</taxon>
        <taxon>Verrucomicrobiota</taxon>
        <taxon>Verrucomicrobiia</taxon>
        <taxon>Verrucomicrobiales</taxon>
        <taxon>Verrucomicrobiaceae</taxon>
        <taxon>Phragmitibacter</taxon>
    </lineage>
</organism>
<reference evidence="1 2" key="1">
    <citation type="submission" date="2019-05" db="EMBL/GenBank/DDBJ databases">
        <title>Verrucobacter flavum gen. nov., sp. nov. a new member of the family Verrucomicrobiaceae.</title>
        <authorList>
            <person name="Szuroczki S."/>
            <person name="Abbaszade G."/>
            <person name="Szabo A."/>
            <person name="Felfoldi T."/>
            <person name="Schumann P."/>
            <person name="Boka K."/>
            <person name="Keki Z."/>
            <person name="Toumi M."/>
            <person name="Toth E."/>
        </authorList>
    </citation>
    <scope>NUCLEOTIDE SEQUENCE [LARGE SCALE GENOMIC DNA]</scope>
    <source>
        <strain evidence="1 2">MG-N-17</strain>
    </source>
</reference>
<proteinExistence type="predicted"/>